<dbReference type="InterPro" id="IPR004360">
    <property type="entry name" value="Glyas_Fos-R_dOase_dom"/>
</dbReference>
<keyword evidence="3" id="KW-1185">Reference proteome</keyword>
<proteinExistence type="predicted"/>
<dbReference type="SUPFAM" id="SSF54593">
    <property type="entry name" value="Glyoxalase/Bleomycin resistance protein/Dihydroxybiphenyl dioxygenase"/>
    <property type="match status" value="1"/>
</dbReference>
<feature type="domain" description="VOC" evidence="1">
    <location>
        <begin position="6"/>
        <end position="116"/>
    </location>
</feature>
<reference evidence="2" key="1">
    <citation type="submission" date="2020-04" db="EMBL/GenBank/DDBJ databases">
        <title>Description of Shewanella salipaludis sp. nov., isolated from a salt marsh.</title>
        <authorList>
            <person name="Park S."/>
            <person name="Yoon J.-H."/>
        </authorList>
    </citation>
    <scope>NUCLEOTIDE SEQUENCE</scope>
    <source>
        <strain evidence="2">SHSM-M6</strain>
    </source>
</reference>
<dbReference type="InterPro" id="IPR029068">
    <property type="entry name" value="Glyas_Bleomycin-R_OHBP_Dase"/>
</dbReference>
<dbReference type="Pfam" id="PF00903">
    <property type="entry name" value="Glyoxalase"/>
    <property type="match status" value="1"/>
</dbReference>
<comment type="caution">
    <text evidence="2">The sequence shown here is derived from an EMBL/GenBank/DDBJ whole genome shotgun (WGS) entry which is preliminary data.</text>
</comment>
<dbReference type="EMBL" id="JAAXYH010000002">
    <property type="protein sequence ID" value="NMH64315.1"/>
    <property type="molecule type" value="Genomic_DNA"/>
</dbReference>
<evidence type="ECO:0000313" key="3">
    <source>
        <dbReference type="Proteomes" id="UP000737113"/>
    </source>
</evidence>
<gene>
    <name evidence="2" type="ORF">HC757_03925</name>
</gene>
<evidence type="ECO:0000313" key="2">
    <source>
        <dbReference type="EMBL" id="NMH64315.1"/>
    </source>
</evidence>
<accession>A0A972FQJ9</accession>
<dbReference type="PANTHER" id="PTHR33993:SF1">
    <property type="entry name" value="GLYOXALASE FAMILY PROTEIN"/>
    <property type="match status" value="1"/>
</dbReference>
<sequence length="116" mass="13043">MNRHNSINYLEIPVKDLPGTKDFFGRVFGWQFQDYGPEYSCFLDAGITGGFYQSPQSFNLAQGCPLIVLYSAKLEQTQQDVLDAGGTLVKAIFSFPGGRRFHFSDINGNEYAVWSE</sequence>
<dbReference type="AlphaFoldDB" id="A0A972FQJ9"/>
<dbReference type="PROSITE" id="PS51819">
    <property type="entry name" value="VOC"/>
    <property type="match status" value="1"/>
</dbReference>
<evidence type="ECO:0000259" key="1">
    <source>
        <dbReference type="PROSITE" id="PS51819"/>
    </source>
</evidence>
<organism evidence="2 3">
    <name type="scientific">Shewanella salipaludis</name>
    <dbReference type="NCBI Taxonomy" id="2723052"/>
    <lineage>
        <taxon>Bacteria</taxon>
        <taxon>Pseudomonadati</taxon>
        <taxon>Pseudomonadota</taxon>
        <taxon>Gammaproteobacteria</taxon>
        <taxon>Alteromonadales</taxon>
        <taxon>Shewanellaceae</taxon>
        <taxon>Shewanella</taxon>
    </lineage>
</organism>
<dbReference type="InterPro" id="IPR037523">
    <property type="entry name" value="VOC_core"/>
</dbReference>
<dbReference type="Gene3D" id="3.10.180.10">
    <property type="entry name" value="2,3-Dihydroxybiphenyl 1,2-Dioxygenase, domain 1"/>
    <property type="match status" value="1"/>
</dbReference>
<dbReference type="InterPro" id="IPR052164">
    <property type="entry name" value="Anthracycline_SecMetBiosynth"/>
</dbReference>
<name>A0A972FQJ9_9GAMM</name>
<protein>
    <submittedName>
        <fullName evidence="2">VOC family protein</fullName>
    </submittedName>
</protein>
<dbReference type="PANTHER" id="PTHR33993">
    <property type="entry name" value="GLYOXALASE-RELATED"/>
    <property type="match status" value="1"/>
</dbReference>
<dbReference type="CDD" id="cd07247">
    <property type="entry name" value="SgaA_N_like"/>
    <property type="match status" value="1"/>
</dbReference>
<dbReference type="Proteomes" id="UP000737113">
    <property type="component" value="Unassembled WGS sequence"/>
</dbReference>
<dbReference type="RefSeq" id="WP_169563000.1">
    <property type="nucleotide sequence ID" value="NZ_JAAXYH010000002.1"/>
</dbReference>